<dbReference type="EMBL" id="SRHY01000039">
    <property type="protein sequence ID" value="TFJ91789.1"/>
    <property type="molecule type" value="Genomic_DNA"/>
</dbReference>
<dbReference type="InterPro" id="IPR021729">
    <property type="entry name" value="DUF3298"/>
</dbReference>
<dbReference type="AlphaFoldDB" id="A0A4Y9A7P3"/>
<name>A0A4Y9A7P3_9BACI</name>
<dbReference type="Gene3D" id="3.30.565.40">
    <property type="entry name" value="Fervidobacterium nodosum Rt17-B1 like"/>
    <property type="match status" value="1"/>
</dbReference>
<evidence type="ECO:0000259" key="1">
    <source>
        <dbReference type="Pfam" id="PF11738"/>
    </source>
</evidence>
<dbReference type="InterPro" id="IPR037126">
    <property type="entry name" value="PdaC/RsiV-like_sf"/>
</dbReference>
<sequence>MPIPLPVRIEPIKISGGPEKNVVYPRVFGMQDQGMEQFINERITYQTQQLINKQADEMPTPLVEMDGSFEIKNNQRNVLSLSLSNYAYHYQAAHGMTYIESLTFDLKERKQCSLSDLFKPGSHYTERLTELVNEQIEHRDIQTFDDHVDIQPDQDFYIADKALVIYFQLYDITPYVFGFPMFPISVYAIADIICEDGPLGRMAVND</sequence>
<evidence type="ECO:0000259" key="2">
    <source>
        <dbReference type="Pfam" id="PF13739"/>
    </source>
</evidence>
<evidence type="ECO:0000313" key="4">
    <source>
        <dbReference type="Proteomes" id="UP000298484"/>
    </source>
</evidence>
<dbReference type="OrthoDB" id="5637at2"/>
<dbReference type="Gene3D" id="3.90.640.20">
    <property type="entry name" value="Heat-shock cognate protein, ATPase"/>
    <property type="match status" value="1"/>
</dbReference>
<feature type="domain" description="DUF3298" evidence="1">
    <location>
        <begin position="115"/>
        <end position="185"/>
    </location>
</feature>
<dbReference type="Pfam" id="PF13739">
    <property type="entry name" value="PdaC"/>
    <property type="match status" value="1"/>
</dbReference>
<organism evidence="3 4">
    <name type="scientific">Lentibacillus salicampi</name>
    <dbReference type="NCBI Taxonomy" id="175306"/>
    <lineage>
        <taxon>Bacteria</taxon>
        <taxon>Bacillati</taxon>
        <taxon>Bacillota</taxon>
        <taxon>Bacilli</taxon>
        <taxon>Bacillales</taxon>
        <taxon>Bacillaceae</taxon>
        <taxon>Lentibacillus</taxon>
    </lineage>
</organism>
<evidence type="ECO:0000313" key="3">
    <source>
        <dbReference type="EMBL" id="TFJ91789.1"/>
    </source>
</evidence>
<dbReference type="RefSeq" id="WP_135111167.1">
    <property type="nucleotide sequence ID" value="NZ_SRHY01000039.1"/>
</dbReference>
<keyword evidence="4" id="KW-1185">Reference proteome</keyword>
<dbReference type="Pfam" id="PF11738">
    <property type="entry name" value="DUF3298"/>
    <property type="match status" value="1"/>
</dbReference>
<comment type="caution">
    <text evidence="3">The sequence shown here is derived from an EMBL/GenBank/DDBJ whole genome shotgun (WGS) entry which is preliminary data.</text>
</comment>
<accession>A0A4Y9A7P3</accession>
<dbReference type="Proteomes" id="UP000298484">
    <property type="component" value="Unassembled WGS sequence"/>
</dbReference>
<dbReference type="InterPro" id="IPR025303">
    <property type="entry name" value="PdaC"/>
</dbReference>
<feature type="domain" description="Deacetylase PdaC" evidence="2">
    <location>
        <begin position="22"/>
        <end position="97"/>
    </location>
</feature>
<protein>
    <submittedName>
        <fullName evidence="3">DUF3298/DUF4163 domain-containing protein</fullName>
    </submittedName>
</protein>
<gene>
    <name evidence="3" type="ORF">E4U82_15895</name>
</gene>
<reference evidence="3 4" key="1">
    <citation type="submission" date="2019-03" db="EMBL/GenBank/DDBJ databases">
        <title>Genome sequence of Lentibacillus salicampi ATCC BAA-719.</title>
        <authorList>
            <person name="Maclea K.S."/>
            <person name="Simoes Junior M."/>
        </authorList>
    </citation>
    <scope>NUCLEOTIDE SEQUENCE [LARGE SCALE GENOMIC DNA]</scope>
    <source>
        <strain evidence="3 4">ATCC BAA-719</strain>
    </source>
</reference>
<proteinExistence type="predicted"/>